<evidence type="ECO:0000313" key="1">
    <source>
        <dbReference type="EMBL" id="GAJ24203.1"/>
    </source>
</evidence>
<proteinExistence type="predicted"/>
<feature type="non-terminal residue" evidence="1">
    <location>
        <position position="1"/>
    </location>
</feature>
<dbReference type="EMBL" id="BARW01036017">
    <property type="protein sequence ID" value="GAJ24203.1"/>
    <property type="molecule type" value="Genomic_DNA"/>
</dbReference>
<comment type="caution">
    <text evidence="1">The sequence shown here is derived from an EMBL/GenBank/DDBJ whole genome shotgun (WGS) entry which is preliminary data.</text>
</comment>
<reference evidence="1" key="1">
    <citation type="journal article" date="2014" name="Front. Microbiol.">
        <title>High frequency of phylogenetically diverse reductive dehalogenase-homologous genes in deep subseafloor sedimentary metagenomes.</title>
        <authorList>
            <person name="Kawai M."/>
            <person name="Futagami T."/>
            <person name="Toyoda A."/>
            <person name="Takaki Y."/>
            <person name="Nishi S."/>
            <person name="Hori S."/>
            <person name="Arai W."/>
            <person name="Tsubouchi T."/>
            <person name="Morono Y."/>
            <person name="Uchiyama I."/>
            <person name="Ito T."/>
            <person name="Fujiyama A."/>
            <person name="Inagaki F."/>
            <person name="Takami H."/>
        </authorList>
    </citation>
    <scope>NUCLEOTIDE SEQUENCE</scope>
    <source>
        <strain evidence="1">Expedition CK06-06</strain>
    </source>
</reference>
<sequence>DITSTVITDMSPLLPMDLPLSVGQVVKAGFYNDGSGATTGTPITIGYRDD</sequence>
<protein>
    <submittedName>
        <fullName evidence="1">Uncharacterized protein</fullName>
    </submittedName>
</protein>
<dbReference type="AlphaFoldDB" id="X1V365"/>
<organism evidence="1">
    <name type="scientific">marine sediment metagenome</name>
    <dbReference type="NCBI Taxonomy" id="412755"/>
    <lineage>
        <taxon>unclassified sequences</taxon>
        <taxon>metagenomes</taxon>
        <taxon>ecological metagenomes</taxon>
    </lineage>
</organism>
<name>X1V365_9ZZZZ</name>
<gene>
    <name evidence="1" type="ORF">S12H4_56031</name>
</gene>
<accession>X1V365</accession>